<evidence type="ECO:0000256" key="14">
    <source>
        <dbReference type="SAM" id="SignalP"/>
    </source>
</evidence>
<keyword evidence="8" id="KW-0378">Hydrolase</keyword>
<organism evidence="17 18">
    <name type="scientific">Salmonella enterica subsp. arizonae</name>
    <dbReference type="NCBI Taxonomy" id="59203"/>
    <lineage>
        <taxon>Bacteria</taxon>
        <taxon>Pseudomonadati</taxon>
        <taxon>Pseudomonadota</taxon>
        <taxon>Gammaproteobacteria</taxon>
        <taxon>Enterobacterales</taxon>
        <taxon>Enterobacteriaceae</taxon>
        <taxon>Salmonella</taxon>
    </lineage>
</organism>
<evidence type="ECO:0000256" key="13">
    <source>
        <dbReference type="PROSITE-ProRule" id="PRU01373"/>
    </source>
</evidence>
<dbReference type="CDD" id="cd16913">
    <property type="entry name" value="YkuD_like"/>
    <property type="match status" value="1"/>
</dbReference>
<evidence type="ECO:0000256" key="12">
    <source>
        <dbReference type="ARBA" id="ARBA00060592"/>
    </source>
</evidence>
<evidence type="ECO:0000256" key="4">
    <source>
        <dbReference type="ARBA" id="ARBA00022676"/>
    </source>
</evidence>
<evidence type="ECO:0000256" key="7">
    <source>
        <dbReference type="ARBA" id="ARBA00022764"/>
    </source>
</evidence>
<dbReference type="Pfam" id="PF01476">
    <property type="entry name" value="LysM"/>
    <property type="match status" value="1"/>
</dbReference>
<gene>
    <name evidence="17" type="primary">ynhG</name>
    <name evidence="17" type="ORF">NCTC7304_03016</name>
</gene>
<dbReference type="InterPro" id="IPR036779">
    <property type="entry name" value="LysM_dom_sf"/>
</dbReference>
<evidence type="ECO:0000256" key="10">
    <source>
        <dbReference type="ARBA" id="ARBA00022984"/>
    </source>
</evidence>
<dbReference type="FunFam" id="3.10.350.10:FF:000005">
    <property type="entry name" value="L,D-transpeptidase YnhG"/>
    <property type="match status" value="1"/>
</dbReference>
<dbReference type="Proteomes" id="UP000254762">
    <property type="component" value="Unassembled WGS sequence"/>
</dbReference>
<comment type="similarity">
    <text evidence="3">Belongs to the YkuD family.</text>
</comment>
<dbReference type="InterPro" id="IPR041597">
    <property type="entry name" value="Ldt_C"/>
</dbReference>
<feature type="active site" description="Nucleophile" evidence="13">
    <location>
        <position position="209"/>
    </location>
</feature>
<name>A0A379SVU2_SALER</name>
<dbReference type="GO" id="GO:0042597">
    <property type="term" value="C:periplasmic space"/>
    <property type="evidence" value="ECO:0007669"/>
    <property type="project" value="UniProtKB-SubCell"/>
</dbReference>
<dbReference type="SUPFAM" id="SSF141523">
    <property type="entry name" value="L,D-transpeptidase catalytic domain-like"/>
    <property type="match status" value="1"/>
</dbReference>
<dbReference type="SMART" id="SM00257">
    <property type="entry name" value="LysM"/>
    <property type="match status" value="1"/>
</dbReference>
<dbReference type="Gene3D" id="3.10.350.10">
    <property type="entry name" value="LysM domain"/>
    <property type="match status" value="1"/>
</dbReference>
<sequence length="333" mass="36181">MKRASFITLTFIGAYSVLQAAWAVDYPLPPEGSRLIGQNQTYTVQEGDKNLQAIARRFDTAAMLILEANNTIAPVPKPGTLITIPSQMLLPDAPREGVVVNLAELRLYYYPAGENRVQVYPIGIGLQGLETPVMDTRIGQKIPNPTWTPTAGIRQRSLERGITLPPVIPAGPNNPLGRYALRLAHGNGEYLIHGTSAPDSVGLRVSSGCIRMNAPDIKALFTQVKTGTPVKVINQPVKFSVEPNGIRYVEVHRPLSSEKEQNVQTMSYVLPAEFTSFRNAKEVDSSLVDKALYRRAGHPVSVSAGQTPVVNTTVVESAQNGFVGEEGQTRATQ</sequence>
<comment type="subcellular location">
    <subcellularLocation>
        <location evidence="1">Periplasm</location>
    </subcellularLocation>
</comment>
<feature type="domain" description="LysM" evidence="15">
    <location>
        <begin position="40"/>
        <end position="84"/>
    </location>
</feature>
<keyword evidence="5 17" id="KW-0808">Transferase</keyword>
<evidence type="ECO:0000256" key="9">
    <source>
        <dbReference type="ARBA" id="ARBA00022960"/>
    </source>
</evidence>
<evidence type="ECO:0000256" key="5">
    <source>
        <dbReference type="ARBA" id="ARBA00022679"/>
    </source>
</evidence>
<dbReference type="PROSITE" id="PS52029">
    <property type="entry name" value="LD_TPASE"/>
    <property type="match status" value="1"/>
</dbReference>
<dbReference type="GO" id="GO:0071555">
    <property type="term" value="P:cell wall organization"/>
    <property type="evidence" value="ECO:0007669"/>
    <property type="project" value="UniProtKB-UniRule"/>
</dbReference>
<dbReference type="PROSITE" id="PS51782">
    <property type="entry name" value="LYSM"/>
    <property type="match status" value="1"/>
</dbReference>
<protein>
    <submittedName>
        <fullName evidence="17">Membrane protein</fullName>
        <ecNumber evidence="17">2.-.-.-</ecNumber>
    </submittedName>
</protein>
<keyword evidence="9 13" id="KW-0133">Cell shape</keyword>
<feature type="signal peptide" evidence="14">
    <location>
        <begin position="1"/>
        <end position="20"/>
    </location>
</feature>
<dbReference type="GO" id="GO:0008360">
    <property type="term" value="P:regulation of cell shape"/>
    <property type="evidence" value="ECO:0007669"/>
    <property type="project" value="UniProtKB-UniRule"/>
</dbReference>
<comment type="pathway">
    <text evidence="2 13">Cell wall biogenesis; peptidoglycan biosynthesis.</text>
</comment>
<dbReference type="GO" id="GO:0071972">
    <property type="term" value="F:peptidoglycan L,D-transpeptidase activity"/>
    <property type="evidence" value="ECO:0007669"/>
    <property type="project" value="UniProtKB-ARBA"/>
</dbReference>
<dbReference type="UniPathway" id="UPA00219"/>
<evidence type="ECO:0000313" key="18">
    <source>
        <dbReference type="Proteomes" id="UP000254762"/>
    </source>
</evidence>
<keyword evidence="6 14" id="KW-0732">Signal</keyword>
<feature type="chain" id="PRO_5016565401" evidence="14">
    <location>
        <begin position="21"/>
        <end position="333"/>
    </location>
</feature>
<dbReference type="CDD" id="cd00118">
    <property type="entry name" value="LysM"/>
    <property type="match status" value="1"/>
</dbReference>
<evidence type="ECO:0000256" key="8">
    <source>
        <dbReference type="ARBA" id="ARBA00022801"/>
    </source>
</evidence>
<dbReference type="InterPro" id="IPR005490">
    <property type="entry name" value="LD_TPept_cat_dom"/>
</dbReference>
<evidence type="ECO:0000259" key="15">
    <source>
        <dbReference type="PROSITE" id="PS51782"/>
    </source>
</evidence>
<proteinExistence type="inferred from homology"/>
<dbReference type="GO" id="GO:0016757">
    <property type="term" value="F:glycosyltransferase activity"/>
    <property type="evidence" value="ECO:0007669"/>
    <property type="project" value="UniProtKB-KW"/>
</dbReference>
<evidence type="ECO:0000259" key="16">
    <source>
        <dbReference type="PROSITE" id="PS52029"/>
    </source>
</evidence>
<evidence type="ECO:0000256" key="11">
    <source>
        <dbReference type="ARBA" id="ARBA00023316"/>
    </source>
</evidence>
<dbReference type="InterPro" id="IPR050979">
    <property type="entry name" value="LD-transpeptidase"/>
</dbReference>
<dbReference type="FunFam" id="2.40.440.10:FF:000001">
    <property type="entry name" value="L,D-transpeptidase YbiS"/>
    <property type="match status" value="1"/>
</dbReference>
<dbReference type="Pfam" id="PF03734">
    <property type="entry name" value="YkuD"/>
    <property type="match status" value="1"/>
</dbReference>
<reference evidence="17 18" key="1">
    <citation type="submission" date="2018-06" db="EMBL/GenBank/DDBJ databases">
        <authorList>
            <consortium name="Pathogen Informatics"/>
            <person name="Doyle S."/>
        </authorList>
    </citation>
    <scope>NUCLEOTIDE SEQUENCE [LARGE SCALE GENOMIC DNA]</scope>
    <source>
        <strain evidence="17 18">NCTC7304</strain>
    </source>
</reference>
<dbReference type="GO" id="GO:0018104">
    <property type="term" value="P:peptidoglycan-protein cross-linking"/>
    <property type="evidence" value="ECO:0007669"/>
    <property type="project" value="TreeGrafter"/>
</dbReference>
<feature type="domain" description="L,D-TPase catalytic" evidence="16">
    <location>
        <begin position="96"/>
        <end position="233"/>
    </location>
</feature>
<evidence type="ECO:0000256" key="2">
    <source>
        <dbReference type="ARBA" id="ARBA00004752"/>
    </source>
</evidence>
<evidence type="ECO:0000256" key="3">
    <source>
        <dbReference type="ARBA" id="ARBA00005992"/>
    </source>
</evidence>
<keyword evidence="7" id="KW-0574">Periplasm</keyword>
<dbReference type="GO" id="GO:0005576">
    <property type="term" value="C:extracellular region"/>
    <property type="evidence" value="ECO:0007669"/>
    <property type="project" value="TreeGrafter"/>
</dbReference>
<keyword evidence="10 13" id="KW-0573">Peptidoglycan synthesis</keyword>
<dbReference type="InterPro" id="IPR038063">
    <property type="entry name" value="Transpep_catalytic_dom"/>
</dbReference>
<dbReference type="PANTHER" id="PTHR30582">
    <property type="entry name" value="L,D-TRANSPEPTIDASE"/>
    <property type="match status" value="1"/>
</dbReference>
<dbReference type="EC" id="2.-.-.-" evidence="17"/>
<comment type="pathway">
    <text evidence="12">Glycan biosynthesis.</text>
</comment>
<keyword evidence="11 13" id="KW-0961">Cell wall biogenesis/degradation</keyword>
<dbReference type="PANTHER" id="PTHR30582:SF29">
    <property type="entry name" value="L,D-TRANSPEPTIDASE YNHG-RELATED"/>
    <property type="match status" value="1"/>
</dbReference>
<dbReference type="EMBL" id="UGXD01000002">
    <property type="protein sequence ID" value="SUG33537.1"/>
    <property type="molecule type" value="Genomic_DNA"/>
</dbReference>
<dbReference type="InterPro" id="IPR018392">
    <property type="entry name" value="LysM"/>
</dbReference>
<evidence type="ECO:0000313" key="17">
    <source>
        <dbReference type="EMBL" id="SUG33537.1"/>
    </source>
</evidence>
<dbReference type="Pfam" id="PF17969">
    <property type="entry name" value="Ldt_C"/>
    <property type="match status" value="1"/>
</dbReference>
<accession>A0A379SVU2</accession>
<feature type="active site" description="Proton donor/acceptor" evidence="13">
    <location>
        <position position="193"/>
    </location>
</feature>
<evidence type="ECO:0000256" key="6">
    <source>
        <dbReference type="ARBA" id="ARBA00022729"/>
    </source>
</evidence>
<keyword evidence="4" id="KW-0328">Glycosyltransferase</keyword>
<dbReference type="Gene3D" id="2.40.440.10">
    <property type="entry name" value="L,D-transpeptidase catalytic domain-like"/>
    <property type="match status" value="1"/>
</dbReference>
<dbReference type="AlphaFoldDB" id="A0A379SVU2"/>
<evidence type="ECO:0000256" key="1">
    <source>
        <dbReference type="ARBA" id="ARBA00004418"/>
    </source>
</evidence>